<feature type="non-terminal residue" evidence="1">
    <location>
        <position position="181"/>
    </location>
</feature>
<dbReference type="EMBL" id="JAHZIK010002718">
    <property type="protein sequence ID" value="MBW7461139.1"/>
    <property type="molecule type" value="Genomic_DNA"/>
</dbReference>
<dbReference type="Pfam" id="PF02595">
    <property type="entry name" value="Gly_kinase"/>
    <property type="match status" value="1"/>
</dbReference>
<keyword evidence="2" id="KW-1185">Reference proteome</keyword>
<dbReference type="InterPro" id="IPR036129">
    <property type="entry name" value="Glycerate_kinase_sf"/>
</dbReference>
<dbReference type="Gene3D" id="3.90.1510.10">
    <property type="entry name" value="Glycerate kinase, domain 2"/>
    <property type="match status" value="1"/>
</dbReference>
<evidence type="ECO:0000313" key="1">
    <source>
        <dbReference type="EMBL" id="MBW7461139.1"/>
    </source>
</evidence>
<dbReference type="SUPFAM" id="SSF110738">
    <property type="entry name" value="Glycerate kinase I"/>
    <property type="match status" value="1"/>
</dbReference>
<keyword evidence="1" id="KW-0418">Kinase</keyword>
<dbReference type="NCBIfam" id="TIGR00045">
    <property type="entry name" value="glycerate kinase"/>
    <property type="match status" value="1"/>
</dbReference>
<dbReference type="Proteomes" id="UP001519887">
    <property type="component" value="Unassembled WGS sequence"/>
</dbReference>
<sequence>MSDSEQLDGSRPFKVVIAPDSFKGSLSSAEVAEAMGEGVKRAAPHAEIVSIPVADGGEGTIDALLASIEGERYNVTVTGPLGKPVDAAYALLANGIAVIEMAAASGLPLITSDERDSLGATTYGTGELVRHALDQGSRKMMITLGGSATTDGGMGMGQALGFRFLDDEGRELGFGGGELER</sequence>
<comment type="caution">
    <text evidence="1">The sequence shown here is derived from an EMBL/GenBank/DDBJ whole genome shotgun (WGS) entry which is preliminary data.</text>
</comment>
<name>A0ABS7CJK8_9BACL</name>
<gene>
    <name evidence="1" type="ORF">K0U00_44505</name>
</gene>
<accession>A0ABS7CJK8</accession>
<dbReference type="PANTHER" id="PTHR21599:SF0">
    <property type="entry name" value="GLYCERATE KINASE"/>
    <property type="match status" value="1"/>
</dbReference>
<dbReference type="InterPro" id="IPR018193">
    <property type="entry name" value="Glyc_kinase_flavodox-like_fold"/>
</dbReference>
<dbReference type="InterPro" id="IPR004381">
    <property type="entry name" value="Glycerate_kinase"/>
</dbReference>
<dbReference type="GO" id="GO:0016301">
    <property type="term" value="F:kinase activity"/>
    <property type="evidence" value="ECO:0007669"/>
    <property type="project" value="UniProtKB-KW"/>
</dbReference>
<proteinExistence type="predicted"/>
<reference evidence="1 2" key="1">
    <citation type="submission" date="2021-07" db="EMBL/GenBank/DDBJ databases">
        <title>Paenibacillus radiodurans sp. nov., isolated from the southeastern edge of Tengger Desert.</title>
        <authorList>
            <person name="Zhang G."/>
        </authorList>
    </citation>
    <scope>NUCLEOTIDE SEQUENCE [LARGE SCALE GENOMIC DNA]</scope>
    <source>
        <strain evidence="1 2">CCM 7311</strain>
    </source>
</reference>
<evidence type="ECO:0000313" key="2">
    <source>
        <dbReference type="Proteomes" id="UP001519887"/>
    </source>
</evidence>
<dbReference type="PANTHER" id="PTHR21599">
    <property type="entry name" value="GLYCERATE KINASE"/>
    <property type="match status" value="1"/>
</dbReference>
<protein>
    <submittedName>
        <fullName evidence="1">Glycerate kinase</fullName>
    </submittedName>
</protein>
<organism evidence="1 2">
    <name type="scientific">Paenibacillus sepulcri</name>
    <dbReference type="NCBI Taxonomy" id="359917"/>
    <lineage>
        <taxon>Bacteria</taxon>
        <taxon>Bacillati</taxon>
        <taxon>Bacillota</taxon>
        <taxon>Bacilli</taxon>
        <taxon>Bacillales</taxon>
        <taxon>Paenibacillaceae</taxon>
        <taxon>Paenibacillus</taxon>
    </lineage>
</organism>
<keyword evidence="1" id="KW-0808">Transferase</keyword>